<reference evidence="5 6" key="1">
    <citation type="journal article" date="2019" name="Nat. Med.">
        <title>A library of human gut bacterial isolates paired with longitudinal multiomics data enables mechanistic microbiome research.</title>
        <authorList>
            <person name="Poyet M."/>
            <person name="Groussin M."/>
            <person name="Gibbons S.M."/>
            <person name="Avila-Pacheco J."/>
            <person name="Jiang X."/>
            <person name="Kearney S.M."/>
            <person name="Perrotta A.R."/>
            <person name="Berdy B."/>
            <person name="Zhao S."/>
            <person name="Lieberman T.D."/>
            <person name="Swanson P.K."/>
            <person name="Smith M."/>
            <person name="Roesemann S."/>
            <person name="Alexander J.E."/>
            <person name="Rich S.A."/>
            <person name="Livny J."/>
            <person name="Vlamakis H."/>
            <person name="Clish C."/>
            <person name="Bullock K."/>
            <person name="Deik A."/>
            <person name="Scott J."/>
            <person name="Pierce K.A."/>
            <person name="Xavier R.J."/>
            <person name="Alm E.J."/>
        </authorList>
    </citation>
    <scope>NUCLEOTIDE SEQUENCE [LARGE SCALE GENOMIC DNA]</scope>
    <source>
        <strain evidence="5 6">BIOML-A7</strain>
    </source>
</reference>
<dbReference type="EMBL" id="WMZR01000009">
    <property type="protein sequence ID" value="MTS51651.1"/>
    <property type="molecule type" value="Genomic_DNA"/>
</dbReference>
<evidence type="ECO:0000313" key="6">
    <source>
        <dbReference type="Proteomes" id="UP000449193"/>
    </source>
</evidence>
<evidence type="ECO:0000256" key="2">
    <source>
        <dbReference type="ARBA" id="ARBA00022676"/>
    </source>
</evidence>
<dbReference type="InterPro" id="IPR009695">
    <property type="entry name" value="Diacylglyc_glucosyltr_N"/>
</dbReference>
<feature type="domain" description="Diacylglycerol glucosyltransferase N-terminal" evidence="4">
    <location>
        <begin position="14"/>
        <end position="154"/>
    </location>
</feature>
<dbReference type="Pfam" id="PF06925">
    <property type="entry name" value="MGDG_synth"/>
    <property type="match status" value="1"/>
</dbReference>
<dbReference type="GO" id="GO:0009247">
    <property type="term" value="P:glycolipid biosynthetic process"/>
    <property type="evidence" value="ECO:0007669"/>
    <property type="project" value="InterPro"/>
</dbReference>
<gene>
    <name evidence="5" type="ORF">GMD52_08870</name>
</gene>
<keyword evidence="2" id="KW-0328">Glycosyltransferase</keyword>
<dbReference type="RefSeq" id="WP_155201763.1">
    <property type="nucleotide sequence ID" value="NZ_WMZL01000035.1"/>
</dbReference>
<dbReference type="PANTHER" id="PTHR43025:SF3">
    <property type="entry name" value="MONOGALACTOSYLDIACYLGLYCEROL SYNTHASE 1, CHLOROPLASTIC"/>
    <property type="match status" value="1"/>
</dbReference>
<dbReference type="InterPro" id="IPR050519">
    <property type="entry name" value="Glycosyltransf_28_UgtP"/>
</dbReference>
<keyword evidence="3" id="KW-0808">Transferase</keyword>
<evidence type="ECO:0000259" key="4">
    <source>
        <dbReference type="Pfam" id="PF06925"/>
    </source>
</evidence>
<proteinExistence type="inferred from homology"/>
<accession>A0A6I3QR84</accession>
<comment type="similarity">
    <text evidence="1">Belongs to the glycosyltransferase 28 family.</text>
</comment>
<evidence type="ECO:0000256" key="1">
    <source>
        <dbReference type="ARBA" id="ARBA00006962"/>
    </source>
</evidence>
<comment type="caution">
    <text evidence="5">The sequence shown here is derived from an EMBL/GenBank/DDBJ whole genome shotgun (WGS) entry which is preliminary data.</text>
</comment>
<dbReference type="AlphaFoldDB" id="A0A6I3QR84"/>
<evidence type="ECO:0000313" key="5">
    <source>
        <dbReference type="EMBL" id="MTS51651.1"/>
    </source>
</evidence>
<dbReference type="GO" id="GO:0016758">
    <property type="term" value="F:hexosyltransferase activity"/>
    <property type="evidence" value="ECO:0007669"/>
    <property type="project" value="InterPro"/>
</dbReference>
<protein>
    <recommendedName>
        <fullName evidence="4">Diacylglycerol glucosyltransferase N-terminal domain-containing protein</fullName>
    </recommendedName>
</protein>
<sequence length="159" mass="18174">MRTLILSCNTGQGHNSCAKALQEAYEANGAVCDIEDALRFISPNFSKFISWGHTTIYRHFSGLFKWGYAYSERHPDLFHGNSRVFKLLTGGTKRMYEFIRDGQYDSVICVHVFSAMILTEMLKQHPMDIKTSFVATDYTCSPSTEQSDLDLYFIRGCVR</sequence>
<dbReference type="PANTHER" id="PTHR43025">
    <property type="entry name" value="MONOGALACTOSYLDIACYLGLYCEROL SYNTHASE"/>
    <property type="match status" value="1"/>
</dbReference>
<organism evidence="5 6">
    <name type="scientific">Ruthenibacterium lactatiformans</name>
    <dbReference type="NCBI Taxonomy" id="1550024"/>
    <lineage>
        <taxon>Bacteria</taxon>
        <taxon>Bacillati</taxon>
        <taxon>Bacillota</taxon>
        <taxon>Clostridia</taxon>
        <taxon>Eubacteriales</taxon>
        <taxon>Oscillospiraceae</taxon>
        <taxon>Ruthenibacterium</taxon>
    </lineage>
</organism>
<dbReference type="GO" id="GO:0016020">
    <property type="term" value="C:membrane"/>
    <property type="evidence" value="ECO:0007669"/>
    <property type="project" value="GOC"/>
</dbReference>
<name>A0A6I3QR84_9FIRM</name>
<dbReference type="Proteomes" id="UP000449193">
    <property type="component" value="Unassembled WGS sequence"/>
</dbReference>
<evidence type="ECO:0000256" key="3">
    <source>
        <dbReference type="ARBA" id="ARBA00022679"/>
    </source>
</evidence>